<organism evidence="1 2">
    <name type="scientific">Salvia divinorum</name>
    <name type="common">Maria pastora</name>
    <name type="synonym">Diviner's sage</name>
    <dbReference type="NCBI Taxonomy" id="28513"/>
    <lineage>
        <taxon>Eukaryota</taxon>
        <taxon>Viridiplantae</taxon>
        <taxon>Streptophyta</taxon>
        <taxon>Embryophyta</taxon>
        <taxon>Tracheophyta</taxon>
        <taxon>Spermatophyta</taxon>
        <taxon>Magnoliopsida</taxon>
        <taxon>eudicotyledons</taxon>
        <taxon>Gunneridae</taxon>
        <taxon>Pentapetalae</taxon>
        <taxon>asterids</taxon>
        <taxon>lamiids</taxon>
        <taxon>Lamiales</taxon>
        <taxon>Lamiaceae</taxon>
        <taxon>Nepetoideae</taxon>
        <taxon>Mentheae</taxon>
        <taxon>Salviinae</taxon>
        <taxon>Salvia</taxon>
        <taxon>Salvia subgen. Calosphace</taxon>
    </lineage>
</organism>
<protein>
    <submittedName>
        <fullName evidence="1">Uncharacterized protein</fullName>
    </submittedName>
</protein>
<gene>
    <name evidence="1" type="ORF">AAHA92_33890</name>
</gene>
<comment type="caution">
    <text evidence="1">The sequence shown here is derived from an EMBL/GenBank/DDBJ whole genome shotgun (WGS) entry which is preliminary data.</text>
</comment>
<evidence type="ECO:0000313" key="1">
    <source>
        <dbReference type="EMBL" id="KAL1531182.1"/>
    </source>
</evidence>
<dbReference type="Proteomes" id="UP001567538">
    <property type="component" value="Unassembled WGS sequence"/>
</dbReference>
<proteinExistence type="predicted"/>
<accession>A0ABD1FHR2</accession>
<dbReference type="EMBL" id="JBEAFC010000015">
    <property type="protein sequence ID" value="KAL1531182.1"/>
    <property type="molecule type" value="Genomic_DNA"/>
</dbReference>
<evidence type="ECO:0000313" key="2">
    <source>
        <dbReference type="Proteomes" id="UP001567538"/>
    </source>
</evidence>
<name>A0ABD1FHR2_SALDI</name>
<sequence length="109" mass="12752">MEKEENMSDNKNSWDFKCFLPIKGCAVITMGGVEQRWCLHRRFTMARRRCYARYFPKNFIDALSCTARLDLVSSFLAEMTVDEDSTSAIYWRKPLCFSADCFRHESGIV</sequence>
<reference evidence="1 2" key="1">
    <citation type="submission" date="2024-06" db="EMBL/GenBank/DDBJ databases">
        <title>A chromosome level genome sequence of Diviner's sage (Salvia divinorum).</title>
        <authorList>
            <person name="Ford S.A."/>
            <person name="Ro D.-K."/>
            <person name="Ness R.W."/>
            <person name="Phillips M.A."/>
        </authorList>
    </citation>
    <scope>NUCLEOTIDE SEQUENCE [LARGE SCALE GENOMIC DNA]</scope>
    <source>
        <strain evidence="1">SAF-2024a</strain>
        <tissue evidence="1">Leaf</tissue>
    </source>
</reference>
<dbReference type="AlphaFoldDB" id="A0ABD1FHR2"/>
<keyword evidence="2" id="KW-1185">Reference proteome</keyword>